<dbReference type="STRING" id="461836.A0A0L0DFL4"/>
<feature type="compositionally biased region" description="Low complexity" evidence="2">
    <location>
        <begin position="1245"/>
        <end position="1260"/>
    </location>
</feature>
<name>A0A0L0DFL4_THETB</name>
<dbReference type="InterPro" id="IPR011047">
    <property type="entry name" value="Quinoprotein_ADH-like_sf"/>
</dbReference>
<feature type="compositionally biased region" description="Low complexity" evidence="2">
    <location>
        <begin position="1"/>
        <end position="18"/>
    </location>
</feature>
<protein>
    <submittedName>
        <fullName evidence="3">Uncharacterized protein</fullName>
    </submittedName>
</protein>
<feature type="compositionally biased region" description="Basic and acidic residues" evidence="2">
    <location>
        <begin position="25"/>
        <end position="35"/>
    </location>
</feature>
<reference evidence="3 4" key="1">
    <citation type="submission" date="2010-05" db="EMBL/GenBank/DDBJ databases">
        <title>The Genome Sequence of Thecamonas trahens ATCC 50062.</title>
        <authorList>
            <consortium name="The Broad Institute Genome Sequencing Platform"/>
            <person name="Russ C."/>
            <person name="Cuomo C."/>
            <person name="Shea T."/>
            <person name="Young S.K."/>
            <person name="Zeng Q."/>
            <person name="Koehrsen M."/>
            <person name="Haas B."/>
            <person name="Borodovsky M."/>
            <person name="Guigo R."/>
            <person name="Alvarado L."/>
            <person name="Berlin A."/>
            <person name="Bochicchio J."/>
            <person name="Borenstein D."/>
            <person name="Chapman S."/>
            <person name="Chen Z."/>
            <person name="Freedman E."/>
            <person name="Gellesch M."/>
            <person name="Goldberg J."/>
            <person name="Griggs A."/>
            <person name="Gujja S."/>
            <person name="Heilman E."/>
            <person name="Heiman D."/>
            <person name="Hepburn T."/>
            <person name="Howarth C."/>
            <person name="Jen D."/>
            <person name="Larson L."/>
            <person name="Mehta T."/>
            <person name="Park D."/>
            <person name="Pearson M."/>
            <person name="Roberts A."/>
            <person name="Saif S."/>
            <person name="Shenoy N."/>
            <person name="Sisk P."/>
            <person name="Stolte C."/>
            <person name="Sykes S."/>
            <person name="Thomson T."/>
            <person name="Walk T."/>
            <person name="White J."/>
            <person name="Yandava C."/>
            <person name="Burger G."/>
            <person name="Gray M.W."/>
            <person name="Holland P.W.H."/>
            <person name="King N."/>
            <person name="Lang F.B.F."/>
            <person name="Roger A.J."/>
            <person name="Ruiz-Trillo I."/>
            <person name="Lander E."/>
            <person name="Nusbaum C."/>
        </authorList>
    </citation>
    <scope>NUCLEOTIDE SEQUENCE [LARGE SCALE GENOMIC DNA]</scope>
    <source>
        <strain evidence="3 4">ATCC 50062</strain>
    </source>
</reference>
<dbReference type="RefSeq" id="XP_013756497.1">
    <property type="nucleotide sequence ID" value="XM_013901043.1"/>
</dbReference>
<gene>
    <name evidence="3" type="ORF">AMSG_07007</name>
</gene>
<feature type="coiled-coil region" evidence="1">
    <location>
        <begin position="57"/>
        <end position="214"/>
    </location>
</feature>
<evidence type="ECO:0000256" key="1">
    <source>
        <dbReference type="SAM" id="Coils"/>
    </source>
</evidence>
<feature type="region of interest" description="Disordered" evidence="2">
    <location>
        <begin position="770"/>
        <end position="795"/>
    </location>
</feature>
<dbReference type="AlphaFoldDB" id="A0A0L0DFL4"/>
<dbReference type="InterPro" id="IPR001680">
    <property type="entry name" value="WD40_rpt"/>
</dbReference>
<dbReference type="SMART" id="SM00320">
    <property type="entry name" value="WD40"/>
    <property type="match status" value="3"/>
</dbReference>
<accession>A0A0L0DFL4</accession>
<dbReference type="Gene3D" id="2.130.10.10">
    <property type="entry name" value="YVTN repeat-like/Quinoprotein amine dehydrogenase"/>
    <property type="match status" value="1"/>
</dbReference>
<dbReference type="SUPFAM" id="SSF50998">
    <property type="entry name" value="Quinoprotein alcohol dehydrogenase-like"/>
    <property type="match status" value="1"/>
</dbReference>
<feature type="compositionally biased region" description="Basic residues" evidence="2">
    <location>
        <begin position="771"/>
        <end position="781"/>
    </location>
</feature>
<dbReference type="Proteomes" id="UP000054408">
    <property type="component" value="Unassembled WGS sequence"/>
</dbReference>
<sequence>MDAPPLTRAPRAATQPARSLETALEDMRGEEKAPLEPESSESVLGRDGLAPVTEADLAKAQGELARHQAEVARMKELVRRKQATEDKMRAAQLEAAIAEAGRRMNGAQAKRTDLAKEVAALQRAKAQREREENVMDSALEDKELENQAELMALHRVRLEEVRAEKERMARELRVRQYALESIQELKTNDTLLYAGTMKQLLAKADLLAEELENQAAGDDRLAAYAKELATEPEGRDGFRVIDDVLVQRAAARSRKARSTVASTKKLNAERAALLEKRKALMASKAEHNAIVSKGLDFLVEMELGNAPPREFILSNMELSEADFGEPLRPGSRRGRRGPGEPLADAEVDEEVTATVRRVAERIDADVQRLEALKADHALLQAAATPWTYSGEWAKETLPPASQPLFDALVPIVNAIVNSALAASAANALPDIEVLRAEQAKWQEEQAALLDQMVAEAEANRAHKILADLITEVVHELALDLWHEMMAIDGLADSLSSGLIVSVLVSRFGSSQHATMIRESLQEIQRAKLKARPTTFVHRLKLRPRDDARAAVRAADGASTTAAAAALAAADSDSDFESEFADDLDVLDLASIPVVQVLAAYAEAEASYWSFVDLLPANFDVASGGVTCSAFAPSGSHLALALSTGTLRVVNMDEAGSPMLLRESKSSFAPPVSHMAWSADGSRLLVLDARFNLKIFSMHPDPVAVAESSSARTALRTKDGEFALPPLTLVAALRKNQFGIRGMTVLDTTDGDGNLAEAEVLHAAAGSGTAKAKAKAKRKKRKGEAGDGPGGAASVASGSKRLLPVAAAGIRALASGDILVASSPLAASVVYLPLVASRRMLPLAGRLKAELFKGHSSPPVAVVFPSVGPTMISIDVSGVLHLWDYAVTQLSGFGWYTPSHSVRLDLVDASWAPASSAPPPVVHFATEYALAHDDSLRVPDLDRSSMHESMPQALAELAELGLADEPWHSAPGSGGLTHHVYRPRVLPSRVAVFHTLTFTDGSVLVAHRSQLYAVSHNRGVVLDAQLTAARNQLIVLVHMPALLPNPGRVLFVIYDLASGSLTAPLITHDLGSEHLAHGSFVVSPVLDVTGADYVYALLNNAVHVFSLATGLAVRDPVQVFPRNDMRQLSSISVSADGTLLTVACPTVSTLLVLHVEDKNGPGDRAALARTAPAVRRNLCPPEARIRKHVWTFSAGPGQPATPHANARRVIASWVQEMVEAACASGGERRSVARERSGRRRLRRTRTSSSRTAGVSSPAAKP</sequence>
<dbReference type="GeneID" id="25566047"/>
<dbReference type="OrthoDB" id="199838at2759"/>
<dbReference type="InterPro" id="IPR015943">
    <property type="entry name" value="WD40/YVTN_repeat-like_dom_sf"/>
</dbReference>
<evidence type="ECO:0000313" key="4">
    <source>
        <dbReference type="Proteomes" id="UP000054408"/>
    </source>
</evidence>
<feature type="compositionally biased region" description="Basic residues" evidence="2">
    <location>
        <begin position="1235"/>
        <end position="1244"/>
    </location>
</feature>
<organism evidence="3 4">
    <name type="scientific">Thecamonas trahens ATCC 50062</name>
    <dbReference type="NCBI Taxonomy" id="461836"/>
    <lineage>
        <taxon>Eukaryota</taxon>
        <taxon>Apusozoa</taxon>
        <taxon>Apusomonadida</taxon>
        <taxon>Apusomonadidae</taxon>
        <taxon>Thecamonas</taxon>
    </lineage>
</organism>
<evidence type="ECO:0000256" key="2">
    <source>
        <dbReference type="SAM" id="MobiDB-lite"/>
    </source>
</evidence>
<feature type="region of interest" description="Disordered" evidence="2">
    <location>
        <begin position="1"/>
        <end position="47"/>
    </location>
</feature>
<dbReference type="EMBL" id="GL349464">
    <property type="protein sequence ID" value="KNC51030.1"/>
    <property type="molecule type" value="Genomic_DNA"/>
</dbReference>
<keyword evidence="4" id="KW-1185">Reference proteome</keyword>
<feature type="region of interest" description="Disordered" evidence="2">
    <location>
        <begin position="1223"/>
        <end position="1260"/>
    </location>
</feature>
<feature type="compositionally biased region" description="Basic and acidic residues" evidence="2">
    <location>
        <begin position="1225"/>
        <end position="1234"/>
    </location>
</feature>
<proteinExistence type="predicted"/>
<feature type="region of interest" description="Disordered" evidence="2">
    <location>
        <begin position="323"/>
        <end position="348"/>
    </location>
</feature>
<dbReference type="eggNOG" id="ENOG502RZC8">
    <property type="taxonomic scope" value="Eukaryota"/>
</dbReference>
<keyword evidence="1" id="KW-0175">Coiled coil</keyword>
<evidence type="ECO:0000313" key="3">
    <source>
        <dbReference type="EMBL" id="KNC51030.1"/>
    </source>
</evidence>